<dbReference type="InterPro" id="IPR018062">
    <property type="entry name" value="HTH_AraC-typ_CS"/>
</dbReference>
<dbReference type="SUPFAM" id="SSF51182">
    <property type="entry name" value="RmlC-like cupins"/>
    <property type="match status" value="1"/>
</dbReference>
<feature type="domain" description="HTH araC/xylS-type" evidence="5">
    <location>
        <begin position="218"/>
        <end position="316"/>
    </location>
</feature>
<dbReference type="SUPFAM" id="SSF46689">
    <property type="entry name" value="Homeodomain-like"/>
    <property type="match status" value="2"/>
</dbReference>
<dbReference type="GO" id="GO:0043565">
    <property type="term" value="F:sequence-specific DNA binding"/>
    <property type="evidence" value="ECO:0007669"/>
    <property type="project" value="InterPro"/>
</dbReference>
<dbReference type="Proteomes" id="UP000607311">
    <property type="component" value="Unassembled WGS sequence"/>
</dbReference>
<dbReference type="AlphaFoldDB" id="A0A9W5XK37"/>
<keyword evidence="1" id="KW-0805">Transcription regulation</keyword>
<evidence type="ECO:0000256" key="1">
    <source>
        <dbReference type="ARBA" id="ARBA00023015"/>
    </source>
</evidence>
<keyword evidence="4" id="KW-0804">Transcription</keyword>
<dbReference type="Pfam" id="PF12833">
    <property type="entry name" value="HTH_18"/>
    <property type="match status" value="1"/>
</dbReference>
<name>A0A9W5XK37_9ACTN</name>
<keyword evidence="3" id="KW-0010">Activator</keyword>
<dbReference type="RefSeq" id="WP_093403889.1">
    <property type="nucleotide sequence ID" value="NZ_BOPD01000018.1"/>
</dbReference>
<organism evidence="6 7">
    <name type="scientific">Micromonospora sediminimaris</name>
    <dbReference type="NCBI Taxonomy" id="547162"/>
    <lineage>
        <taxon>Bacteria</taxon>
        <taxon>Bacillati</taxon>
        <taxon>Actinomycetota</taxon>
        <taxon>Actinomycetes</taxon>
        <taxon>Micromonosporales</taxon>
        <taxon>Micromonosporaceae</taxon>
        <taxon>Micromonospora</taxon>
    </lineage>
</organism>
<dbReference type="InterPro" id="IPR032783">
    <property type="entry name" value="AraC_lig"/>
</dbReference>
<dbReference type="SUPFAM" id="SSF51215">
    <property type="entry name" value="Regulatory protein AraC"/>
    <property type="match status" value="1"/>
</dbReference>
<evidence type="ECO:0000256" key="3">
    <source>
        <dbReference type="ARBA" id="ARBA00023159"/>
    </source>
</evidence>
<accession>A0A9W5XK37</accession>
<dbReference type="Pfam" id="PF12852">
    <property type="entry name" value="Cupin_6"/>
    <property type="match status" value="1"/>
</dbReference>
<reference evidence="6" key="1">
    <citation type="submission" date="2021-01" db="EMBL/GenBank/DDBJ databases">
        <title>Whole genome shotgun sequence of Verrucosispora sediminis NBRC 107745.</title>
        <authorList>
            <person name="Komaki H."/>
            <person name="Tamura T."/>
        </authorList>
    </citation>
    <scope>NUCLEOTIDE SEQUENCE</scope>
    <source>
        <strain evidence="6">NBRC 107745</strain>
    </source>
</reference>
<dbReference type="InterPro" id="IPR050204">
    <property type="entry name" value="AraC_XylS_family_regulators"/>
</dbReference>
<dbReference type="Gene3D" id="1.10.10.60">
    <property type="entry name" value="Homeodomain-like"/>
    <property type="match status" value="2"/>
</dbReference>
<dbReference type="OrthoDB" id="241790at2"/>
<dbReference type="EMBL" id="BOPD01000018">
    <property type="protein sequence ID" value="GIJ34056.1"/>
    <property type="molecule type" value="Genomic_DNA"/>
</dbReference>
<keyword evidence="7" id="KW-1185">Reference proteome</keyword>
<dbReference type="SMART" id="SM00342">
    <property type="entry name" value="HTH_ARAC"/>
    <property type="match status" value="1"/>
</dbReference>
<dbReference type="GO" id="GO:0003700">
    <property type="term" value="F:DNA-binding transcription factor activity"/>
    <property type="evidence" value="ECO:0007669"/>
    <property type="project" value="InterPro"/>
</dbReference>
<evidence type="ECO:0000259" key="5">
    <source>
        <dbReference type="PROSITE" id="PS01124"/>
    </source>
</evidence>
<dbReference type="PANTHER" id="PTHR46796:SF7">
    <property type="entry name" value="ARAC FAMILY TRANSCRIPTIONAL REGULATOR"/>
    <property type="match status" value="1"/>
</dbReference>
<evidence type="ECO:0000313" key="6">
    <source>
        <dbReference type="EMBL" id="GIJ34056.1"/>
    </source>
</evidence>
<comment type="caution">
    <text evidence="6">The sequence shown here is derived from an EMBL/GenBank/DDBJ whole genome shotgun (WGS) entry which is preliminary data.</text>
</comment>
<dbReference type="PROSITE" id="PS01124">
    <property type="entry name" value="HTH_ARAC_FAMILY_2"/>
    <property type="match status" value="1"/>
</dbReference>
<evidence type="ECO:0000256" key="4">
    <source>
        <dbReference type="ARBA" id="ARBA00023163"/>
    </source>
</evidence>
<evidence type="ECO:0000313" key="7">
    <source>
        <dbReference type="Proteomes" id="UP000607311"/>
    </source>
</evidence>
<dbReference type="InterPro" id="IPR009057">
    <property type="entry name" value="Homeodomain-like_sf"/>
</dbReference>
<dbReference type="InterPro" id="IPR011051">
    <property type="entry name" value="RmlC_Cupin_sf"/>
</dbReference>
<gene>
    <name evidence="6" type="ORF">Vse01_32040</name>
</gene>
<protein>
    <submittedName>
        <fullName evidence="6">AraC family transcriptional regulator</fullName>
    </submittedName>
</protein>
<dbReference type="PANTHER" id="PTHR46796">
    <property type="entry name" value="HTH-TYPE TRANSCRIPTIONAL ACTIVATOR RHAS-RELATED"/>
    <property type="match status" value="1"/>
</dbReference>
<dbReference type="InterPro" id="IPR018060">
    <property type="entry name" value="HTH_AraC"/>
</dbReference>
<proteinExistence type="predicted"/>
<dbReference type="PROSITE" id="PS00041">
    <property type="entry name" value="HTH_ARAC_FAMILY_1"/>
    <property type="match status" value="1"/>
</dbReference>
<dbReference type="InterPro" id="IPR037923">
    <property type="entry name" value="HTH-like"/>
</dbReference>
<sequence>MWTTPACEVAASSDPLGETLHLLRLTGTLYCRAELTAPWGVAVPALPGCMTLQVVTAGRCWLEADGVEPRLVGPGSLTLIPHGIPHRFRSDPQASTEALFSIPVQRLSERYEIMRYGGGGELTQVTYAVLRLDHVAAQRMVAQLPTVLHLDRFDDETGWLHSTLRFVASEAQTLRPGGETMLTRLADVLVIQTIRAWLDAAPEARQGWLAALRDPQIGQALTALHRTPERDWRVTDLAREAGMSRSAFAARFTALVGEPVMRYVAAWRLQLAHDHLGRSDEPLPVVARRFGYQSEAAFCRAFKRAYGVPPGRLRREPVPDRRRADRG</sequence>
<keyword evidence="2" id="KW-0238">DNA-binding</keyword>
<evidence type="ECO:0000256" key="2">
    <source>
        <dbReference type="ARBA" id="ARBA00023125"/>
    </source>
</evidence>